<evidence type="ECO:0000313" key="3">
    <source>
        <dbReference type="Proteomes" id="UP001172155"/>
    </source>
</evidence>
<protein>
    <submittedName>
        <fullName evidence="2">Uncharacterized protein</fullName>
    </submittedName>
</protein>
<proteinExistence type="predicted"/>
<sequence length="220" mass="23315">LPDLFLSINLFSFQFPISFLLFSIFSPTLDDPYPILALFLSHFEHKNNINKPWPFTMHAYSFLLSALLALGATAAPATSDTSITTTSNTPLAFDLPAAPQLAARDVTGLIRLCTDFDAGGRCADVTIPSGAITTSPLAQGFSAFEVDGGQVCNLLGGCPSSAKILSPGLDCNLSDSFNVFTGCGLIAGTGHQIILDSLTGFVNFPAPLNDNLRCIQCQTF</sequence>
<keyword evidence="1" id="KW-0472">Membrane</keyword>
<evidence type="ECO:0000313" key="2">
    <source>
        <dbReference type="EMBL" id="KAK0745533.1"/>
    </source>
</evidence>
<organism evidence="2 3">
    <name type="scientific">Schizothecium vesticola</name>
    <dbReference type="NCBI Taxonomy" id="314040"/>
    <lineage>
        <taxon>Eukaryota</taxon>
        <taxon>Fungi</taxon>
        <taxon>Dikarya</taxon>
        <taxon>Ascomycota</taxon>
        <taxon>Pezizomycotina</taxon>
        <taxon>Sordariomycetes</taxon>
        <taxon>Sordariomycetidae</taxon>
        <taxon>Sordariales</taxon>
        <taxon>Schizotheciaceae</taxon>
        <taxon>Schizothecium</taxon>
    </lineage>
</organism>
<keyword evidence="1" id="KW-0812">Transmembrane</keyword>
<accession>A0AA40EU03</accession>
<gene>
    <name evidence="2" type="ORF">B0T18DRAFT_463658</name>
</gene>
<dbReference type="Proteomes" id="UP001172155">
    <property type="component" value="Unassembled WGS sequence"/>
</dbReference>
<feature type="transmembrane region" description="Helical" evidence="1">
    <location>
        <begin position="59"/>
        <end position="77"/>
    </location>
</feature>
<dbReference type="EMBL" id="JAUKUD010000004">
    <property type="protein sequence ID" value="KAK0745533.1"/>
    <property type="molecule type" value="Genomic_DNA"/>
</dbReference>
<feature type="non-terminal residue" evidence="2">
    <location>
        <position position="220"/>
    </location>
</feature>
<keyword evidence="1" id="KW-1133">Transmembrane helix</keyword>
<reference evidence="2" key="1">
    <citation type="submission" date="2023-06" db="EMBL/GenBank/DDBJ databases">
        <title>Genome-scale phylogeny and comparative genomics of the fungal order Sordariales.</title>
        <authorList>
            <consortium name="Lawrence Berkeley National Laboratory"/>
            <person name="Hensen N."/>
            <person name="Bonometti L."/>
            <person name="Westerberg I."/>
            <person name="Brannstrom I.O."/>
            <person name="Guillou S."/>
            <person name="Cros-Aarteil S."/>
            <person name="Calhoun S."/>
            <person name="Haridas S."/>
            <person name="Kuo A."/>
            <person name="Mondo S."/>
            <person name="Pangilinan J."/>
            <person name="Riley R."/>
            <person name="LaButti K."/>
            <person name="Andreopoulos B."/>
            <person name="Lipzen A."/>
            <person name="Chen C."/>
            <person name="Yanf M."/>
            <person name="Daum C."/>
            <person name="Ng V."/>
            <person name="Clum A."/>
            <person name="Steindorff A."/>
            <person name="Ohm R."/>
            <person name="Martin F."/>
            <person name="Silar P."/>
            <person name="Natvig D."/>
            <person name="Lalanne C."/>
            <person name="Gautier V."/>
            <person name="Ament-velasquez S.L."/>
            <person name="Kruys A."/>
            <person name="Hutchinson M.I."/>
            <person name="Powell A.J."/>
            <person name="Barry K."/>
            <person name="Miller A.N."/>
            <person name="Grigoriev I.V."/>
            <person name="Debuchy R."/>
            <person name="Gladieux P."/>
            <person name="Thoren M.H."/>
            <person name="Johannesson H."/>
        </authorList>
    </citation>
    <scope>NUCLEOTIDE SEQUENCE</scope>
    <source>
        <strain evidence="2">SMH3187-1</strain>
    </source>
</reference>
<keyword evidence="3" id="KW-1185">Reference proteome</keyword>
<feature type="transmembrane region" description="Helical" evidence="1">
    <location>
        <begin position="6"/>
        <end position="25"/>
    </location>
</feature>
<name>A0AA40EU03_9PEZI</name>
<dbReference type="AlphaFoldDB" id="A0AA40EU03"/>
<evidence type="ECO:0000256" key="1">
    <source>
        <dbReference type="SAM" id="Phobius"/>
    </source>
</evidence>
<comment type="caution">
    <text evidence="2">The sequence shown here is derived from an EMBL/GenBank/DDBJ whole genome shotgun (WGS) entry which is preliminary data.</text>
</comment>